<name>A0A8J3DID2_9HYPH</name>
<keyword evidence="3" id="KW-1185">Reference proteome</keyword>
<evidence type="ECO:0000313" key="2">
    <source>
        <dbReference type="EMBL" id="GHC70099.1"/>
    </source>
</evidence>
<organism evidence="2 3">
    <name type="scientific">Limoniibacter endophyticus</name>
    <dbReference type="NCBI Taxonomy" id="1565040"/>
    <lineage>
        <taxon>Bacteria</taxon>
        <taxon>Pseudomonadati</taxon>
        <taxon>Pseudomonadota</taxon>
        <taxon>Alphaproteobacteria</taxon>
        <taxon>Hyphomicrobiales</taxon>
        <taxon>Bartonellaceae</taxon>
        <taxon>Limoniibacter</taxon>
    </lineage>
</organism>
<accession>A0A8J3DID2</accession>
<gene>
    <name evidence="2" type="ORF">GCM10010136_16100</name>
</gene>
<evidence type="ECO:0000259" key="1">
    <source>
        <dbReference type="Pfam" id="PF01370"/>
    </source>
</evidence>
<dbReference type="Gene3D" id="3.40.50.720">
    <property type="entry name" value="NAD(P)-binding Rossmann-like Domain"/>
    <property type="match status" value="1"/>
</dbReference>
<protein>
    <recommendedName>
        <fullName evidence="1">NAD-dependent epimerase/dehydratase domain-containing protein</fullName>
    </recommendedName>
</protein>
<sequence length="262" mass="28353">MSVDVPEVDTKFKFDLFINLAAVLKTGPDNIAVNESATARIAANVSNFILAADIPRAIVISTVAASVAENGLPNARRYGLEKLEADRIFLEKLRDRELAILRPPAVYGPGMQSSLSALASLIRKRMPIPLGRATAPRHYISLVNLCSLIKRIACVPSEQWPKAGPVWEVSDGQPISTSDLVEMLGQVMGRPALLVPLPLALLRLAGRLSGQSELVSSAIDELAISEQSALTNAFGWEPIERMPDSLCFLREGDGHHEGRRTG</sequence>
<reference evidence="2" key="1">
    <citation type="journal article" date="2014" name="Int. J. Syst. Evol. Microbiol.">
        <title>Complete genome sequence of Corynebacterium casei LMG S-19264T (=DSM 44701T), isolated from a smear-ripened cheese.</title>
        <authorList>
            <consortium name="US DOE Joint Genome Institute (JGI-PGF)"/>
            <person name="Walter F."/>
            <person name="Albersmeier A."/>
            <person name="Kalinowski J."/>
            <person name="Ruckert C."/>
        </authorList>
    </citation>
    <scope>NUCLEOTIDE SEQUENCE</scope>
    <source>
        <strain evidence="2">KCTC 42097</strain>
    </source>
</reference>
<proteinExistence type="predicted"/>
<dbReference type="InterPro" id="IPR036291">
    <property type="entry name" value="NAD(P)-bd_dom_sf"/>
</dbReference>
<dbReference type="SUPFAM" id="SSF51735">
    <property type="entry name" value="NAD(P)-binding Rossmann-fold domains"/>
    <property type="match status" value="1"/>
</dbReference>
<reference evidence="2" key="2">
    <citation type="submission" date="2020-09" db="EMBL/GenBank/DDBJ databases">
        <authorList>
            <person name="Sun Q."/>
            <person name="Kim S."/>
        </authorList>
    </citation>
    <scope>NUCLEOTIDE SEQUENCE</scope>
    <source>
        <strain evidence="2">KCTC 42097</strain>
    </source>
</reference>
<evidence type="ECO:0000313" key="3">
    <source>
        <dbReference type="Proteomes" id="UP000641137"/>
    </source>
</evidence>
<feature type="domain" description="NAD-dependent epimerase/dehydratase" evidence="1">
    <location>
        <begin position="11"/>
        <end position="141"/>
    </location>
</feature>
<dbReference type="InterPro" id="IPR001509">
    <property type="entry name" value="Epimerase_deHydtase"/>
</dbReference>
<dbReference type="Pfam" id="PF01370">
    <property type="entry name" value="Epimerase"/>
    <property type="match status" value="1"/>
</dbReference>
<dbReference type="EMBL" id="BMZO01000005">
    <property type="protein sequence ID" value="GHC70099.1"/>
    <property type="molecule type" value="Genomic_DNA"/>
</dbReference>
<dbReference type="AlphaFoldDB" id="A0A8J3DID2"/>
<comment type="caution">
    <text evidence="2">The sequence shown here is derived from an EMBL/GenBank/DDBJ whole genome shotgun (WGS) entry which is preliminary data.</text>
</comment>
<dbReference type="Proteomes" id="UP000641137">
    <property type="component" value="Unassembled WGS sequence"/>
</dbReference>